<comment type="similarity">
    <text evidence="2">Belongs to the ABC transporter superfamily.</text>
</comment>
<dbReference type="InterPro" id="IPR027417">
    <property type="entry name" value="P-loop_NTPase"/>
</dbReference>
<dbReference type="EMBL" id="MTBP01000003">
    <property type="protein sequence ID" value="POM23562.1"/>
    <property type="molecule type" value="Genomic_DNA"/>
</dbReference>
<dbReference type="CDD" id="cd03230">
    <property type="entry name" value="ABC_DR_subfamily_A"/>
    <property type="match status" value="1"/>
</dbReference>
<dbReference type="InterPro" id="IPR003439">
    <property type="entry name" value="ABC_transporter-like_ATP-bd"/>
</dbReference>
<gene>
    <name evidence="8" type="primary">ybhF_4</name>
    <name evidence="8" type="ORF">BTM25_47160</name>
</gene>
<dbReference type="SMART" id="SM00382">
    <property type="entry name" value="AAA"/>
    <property type="match status" value="1"/>
</dbReference>
<dbReference type="RefSeq" id="WP_103565165.1">
    <property type="nucleotide sequence ID" value="NZ_MTBP01000003.1"/>
</dbReference>
<dbReference type="PROSITE" id="PS50893">
    <property type="entry name" value="ABC_TRANSPORTER_2"/>
    <property type="match status" value="1"/>
</dbReference>
<evidence type="ECO:0000256" key="3">
    <source>
        <dbReference type="ARBA" id="ARBA00022448"/>
    </source>
</evidence>
<dbReference type="PROSITE" id="PS00211">
    <property type="entry name" value="ABC_TRANSPORTER_1"/>
    <property type="match status" value="1"/>
</dbReference>
<keyword evidence="9" id="KW-1185">Reference proteome</keyword>
<dbReference type="Gene3D" id="3.40.50.300">
    <property type="entry name" value="P-loop containing nucleotide triphosphate hydrolases"/>
    <property type="match status" value="1"/>
</dbReference>
<feature type="domain" description="ABC transporter" evidence="7">
    <location>
        <begin position="6"/>
        <end position="230"/>
    </location>
</feature>
<dbReference type="PANTHER" id="PTHR42711:SF5">
    <property type="entry name" value="ABC TRANSPORTER ATP-BINDING PROTEIN NATA"/>
    <property type="match status" value="1"/>
</dbReference>
<protein>
    <submittedName>
        <fullName evidence="8">Putative ABC transporter ATP-binding protein YbhF</fullName>
    </submittedName>
</protein>
<comment type="caution">
    <text evidence="8">The sequence shown here is derived from an EMBL/GenBank/DDBJ whole genome shotgun (WGS) entry which is preliminary data.</text>
</comment>
<comment type="subcellular location">
    <subcellularLocation>
        <location evidence="1">Cell membrane</location>
        <topology evidence="1">Peripheral membrane protein</topology>
    </subcellularLocation>
</comment>
<dbReference type="Proteomes" id="UP000242367">
    <property type="component" value="Unassembled WGS sequence"/>
</dbReference>
<sequence length="297" mass="31739">MDGPAIRTEKLTKRFGPVVAVDGLDLEVRRGEIFGFLGPNGAGKSTTIRMLLGLARPSGGRAWLMDVPVDDVERAHRHVGHVAGEVALWPQLTGAETLAYLGDLSGRVDAAFRDELVERLRFDPGLRVRAYSKGNRQKLALIAALMTRPDVLLLDEPTSGLDPLMEAEFQALAREAAARGQAVLLSSHILGEVQDVCHRVGILRAGRLVEVAELATLRALGGTVLEALLAGPVPGTADLAGVPGVTAVEPIDGGLRVSVSGPPGPVLARLSTYPLVRLRSREPSLEEIFLSYYEDAR</sequence>
<evidence type="ECO:0000256" key="5">
    <source>
        <dbReference type="ARBA" id="ARBA00022840"/>
    </source>
</evidence>
<dbReference type="InterPro" id="IPR017871">
    <property type="entry name" value="ABC_transporter-like_CS"/>
</dbReference>
<name>A0A2P4UEX0_9ACTN</name>
<keyword evidence="4" id="KW-0547">Nucleotide-binding</keyword>
<dbReference type="GO" id="GO:0016887">
    <property type="term" value="F:ATP hydrolysis activity"/>
    <property type="evidence" value="ECO:0007669"/>
    <property type="project" value="InterPro"/>
</dbReference>
<evidence type="ECO:0000256" key="1">
    <source>
        <dbReference type="ARBA" id="ARBA00004202"/>
    </source>
</evidence>
<dbReference type="GO" id="GO:0046677">
    <property type="term" value="P:response to antibiotic"/>
    <property type="evidence" value="ECO:0007669"/>
    <property type="project" value="UniProtKB-KW"/>
</dbReference>
<keyword evidence="3" id="KW-0813">Transport</keyword>
<evidence type="ECO:0000313" key="9">
    <source>
        <dbReference type="Proteomes" id="UP000242367"/>
    </source>
</evidence>
<organism evidence="8 9">
    <name type="scientific">Actinomadura rubteroloni</name>
    <dbReference type="NCBI Taxonomy" id="1926885"/>
    <lineage>
        <taxon>Bacteria</taxon>
        <taxon>Bacillati</taxon>
        <taxon>Actinomycetota</taxon>
        <taxon>Actinomycetes</taxon>
        <taxon>Streptosporangiales</taxon>
        <taxon>Thermomonosporaceae</taxon>
        <taxon>Actinomadura</taxon>
    </lineage>
</organism>
<dbReference type="AlphaFoldDB" id="A0A2P4UEX0"/>
<dbReference type="Pfam" id="PF00005">
    <property type="entry name" value="ABC_tran"/>
    <property type="match status" value="1"/>
</dbReference>
<dbReference type="GO" id="GO:0005524">
    <property type="term" value="F:ATP binding"/>
    <property type="evidence" value="ECO:0007669"/>
    <property type="project" value="UniProtKB-KW"/>
</dbReference>
<reference evidence="8 9" key="1">
    <citation type="journal article" date="2017" name="Chemistry">
        <title>Isolation, Biosynthesis and Chemical Modifications of Rubterolones A-F: Rare Tropolone Alkaloids from Actinomadura sp. 5-2.</title>
        <authorList>
            <person name="Guo H."/>
            <person name="Benndorf R."/>
            <person name="Leichnitz D."/>
            <person name="Klassen J.L."/>
            <person name="Vollmers J."/>
            <person name="Gorls H."/>
            <person name="Steinacker M."/>
            <person name="Weigel C."/>
            <person name="Dahse H.M."/>
            <person name="Kaster A.K."/>
            <person name="de Beer Z.W."/>
            <person name="Poulsen M."/>
            <person name="Beemelmanns C."/>
        </authorList>
    </citation>
    <scope>NUCLEOTIDE SEQUENCE [LARGE SCALE GENOMIC DNA]</scope>
    <source>
        <strain evidence="8 9">5-2</strain>
    </source>
</reference>
<keyword evidence="6" id="KW-0046">Antibiotic resistance</keyword>
<evidence type="ECO:0000256" key="2">
    <source>
        <dbReference type="ARBA" id="ARBA00005417"/>
    </source>
</evidence>
<accession>A0A2P4UEX0</accession>
<evidence type="ECO:0000256" key="4">
    <source>
        <dbReference type="ARBA" id="ARBA00022741"/>
    </source>
</evidence>
<dbReference type="GO" id="GO:0005886">
    <property type="term" value="C:plasma membrane"/>
    <property type="evidence" value="ECO:0007669"/>
    <property type="project" value="UniProtKB-SubCell"/>
</dbReference>
<evidence type="ECO:0000256" key="6">
    <source>
        <dbReference type="ARBA" id="ARBA00023251"/>
    </source>
</evidence>
<evidence type="ECO:0000259" key="7">
    <source>
        <dbReference type="PROSITE" id="PS50893"/>
    </source>
</evidence>
<keyword evidence="5 8" id="KW-0067">ATP-binding</keyword>
<dbReference type="PANTHER" id="PTHR42711">
    <property type="entry name" value="ABC TRANSPORTER ATP-BINDING PROTEIN"/>
    <property type="match status" value="1"/>
</dbReference>
<evidence type="ECO:0000313" key="8">
    <source>
        <dbReference type="EMBL" id="POM23562.1"/>
    </source>
</evidence>
<dbReference type="SUPFAM" id="SSF52540">
    <property type="entry name" value="P-loop containing nucleoside triphosphate hydrolases"/>
    <property type="match status" value="1"/>
</dbReference>
<proteinExistence type="inferred from homology"/>
<dbReference type="InterPro" id="IPR003593">
    <property type="entry name" value="AAA+_ATPase"/>
</dbReference>
<dbReference type="InterPro" id="IPR050763">
    <property type="entry name" value="ABC_transporter_ATP-binding"/>
</dbReference>